<dbReference type="Proteomes" id="UP000298337">
    <property type="component" value="Unassembled WGS sequence"/>
</dbReference>
<gene>
    <name evidence="2" type="ORF">EU556_25425</name>
</gene>
<keyword evidence="3" id="KW-1185">Reference proteome</keyword>
<name>A0A4Z0NYL1_9BACT</name>
<organism evidence="2 3">
    <name type="scientific">Hymenobacter fodinae</name>
    <dbReference type="NCBI Taxonomy" id="2510796"/>
    <lineage>
        <taxon>Bacteria</taxon>
        <taxon>Pseudomonadati</taxon>
        <taxon>Bacteroidota</taxon>
        <taxon>Cytophagia</taxon>
        <taxon>Cytophagales</taxon>
        <taxon>Hymenobacteraceae</taxon>
        <taxon>Hymenobacter</taxon>
    </lineage>
</organism>
<dbReference type="AlphaFoldDB" id="A0A4Z0NYL1"/>
<feature type="signal peptide" evidence="1">
    <location>
        <begin position="1"/>
        <end position="26"/>
    </location>
</feature>
<dbReference type="OrthoDB" id="886181at2"/>
<dbReference type="InterPro" id="IPR058512">
    <property type="entry name" value="DUF8199"/>
</dbReference>
<sequence length="136" mass="14474">MGRLCVKRFASLFLLFSYLLSSPGLVYSMHFCGQELTAVSVAQDGDTNCCCQDTGKPASGCCHDQKVSSALKDVKLSAAHFQLQAPDAVPAPAVLRLVWQLAQVAYPADEPAADLLAHAAPPPECPAYVRGHAFLV</sequence>
<dbReference type="RefSeq" id="WP_135437031.1">
    <property type="nucleotide sequence ID" value="NZ_SRLA01000008.1"/>
</dbReference>
<evidence type="ECO:0000313" key="3">
    <source>
        <dbReference type="Proteomes" id="UP000298337"/>
    </source>
</evidence>
<protein>
    <submittedName>
        <fullName evidence="2">Uncharacterized protein</fullName>
    </submittedName>
</protein>
<dbReference type="EMBL" id="SRLA01000008">
    <property type="protein sequence ID" value="TGE03535.1"/>
    <property type="molecule type" value="Genomic_DNA"/>
</dbReference>
<comment type="caution">
    <text evidence="2">The sequence shown here is derived from an EMBL/GenBank/DDBJ whole genome shotgun (WGS) entry which is preliminary data.</text>
</comment>
<proteinExistence type="predicted"/>
<evidence type="ECO:0000256" key="1">
    <source>
        <dbReference type="SAM" id="SignalP"/>
    </source>
</evidence>
<feature type="chain" id="PRO_5021441774" evidence="1">
    <location>
        <begin position="27"/>
        <end position="136"/>
    </location>
</feature>
<evidence type="ECO:0000313" key="2">
    <source>
        <dbReference type="EMBL" id="TGE03535.1"/>
    </source>
</evidence>
<dbReference type="Pfam" id="PF26622">
    <property type="entry name" value="DUF8199"/>
    <property type="match status" value="1"/>
</dbReference>
<keyword evidence="1" id="KW-0732">Signal</keyword>
<reference evidence="2 3" key="1">
    <citation type="submission" date="2019-04" db="EMBL/GenBank/DDBJ databases">
        <authorList>
            <person name="Feng G."/>
            <person name="Zhang J."/>
            <person name="Zhu H."/>
        </authorList>
    </citation>
    <scope>NUCLEOTIDE SEQUENCE [LARGE SCALE GENOMIC DNA]</scope>
    <source>
        <strain evidence="2 3">92R-1</strain>
    </source>
</reference>
<dbReference type="NCBIfam" id="NF047658">
    <property type="entry name" value="HYC_CC_PP"/>
    <property type="match status" value="1"/>
</dbReference>
<accession>A0A4Z0NYL1</accession>
<dbReference type="InterPro" id="IPR058060">
    <property type="entry name" value="HYC_CC_PP"/>
</dbReference>